<dbReference type="KEGG" id="tim:GMBLW1_47840"/>
<keyword evidence="2" id="KW-0488">Methylation</keyword>
<keyword evidence="5 7" id="KW-0472">Membrane</keyword>
<dbReference type="Pfam" id="PF07963">
    <property type="entry name" value="N_methyl"/>
    <property type="match status" value="1"/>
</dbReference>
<dbReference type="InterPro" id="IPR045584">
    <property type="entry name" value="Pilin-like"/>
</dbReference>
<dbReference type="PANTHER" id="PTHR30093:SF44">
    <property type="entry name" value="TYPE II SECRETION SYSTEM CORE PROTEIN G"/>
    <property type="match status" value="1"/>
</dbReference>
<dbReference type="PANTHER" id="PTHR30093">
    <property type="entry name" value="GENERAL SECRETION PATHWAY PROTEIN G"/>
    <property type="match status" value="1"/>
</dbReference>
<feature type="transmembrane region" description="Helical" evidence="7">
    <location>
        <begin position="21"/>
        <end position="41"/>
    </location>
</feature>
<comment type="subcellular location">
    <subcellularLocation>
        <location evidence="1">Membrane</location>
        <topology evidence="1">Single-pass membrane protein</topology>
    </subcellularLocation>
</comment>
<proteinExistence type="predicted"/>
<organism evidence="9">
    <name type="scientific">Tuwongella immobilis</name>
    <dbReference type="NCBI Taxonomy" id="692036"/>
    <lineage>
        <taxon>Bacteria</taxon>
        <taxon>Pseudomonadati</taxon>
        <taxon>Planctomycetota</taxon>
        <taxon>Planctomycetia</taxon>
        <taxon>Gemmatales</taxon>
        <taxon>Gemmataceae</taxon>
        <taxon>Tuwongella</taxon>
    </lineage>
</organism>
<dbReference type="NCBIfam" id="TIGR02532">
    <property type="entry name" value="IV_pilin_GFxxxE"/>
    <property type="match status" value="1"/>
</dbReference>
<evidence type="ECO:0000259" key="8">
    <source>
        <dbReference type="Pfam" id="PF08334"/>
    </source>
</evidence>
<evidence type="ECO:0000313" key="9">
    <source>
        <dbReference type="EMBL" id="VIP04409.1"/>
    </source>
</evidence>
<evidence type="ECO:0000256" key="7">
    <source>
        <dbReference type="SAM" id="Phobius"/>
    </source>
</evidence>
<evidence type="ECO:0000313" key="10">
    <source>
        <dbReference type="Proteomes" id="UP000464378"/>
    </source>
</evidence>
<dbReference type="Gene3D" id="3.30.700.10">
    <property type="entry name" value="Glycoprotein, Type 4 Pilin"/>
    <property type="match status" value="1"/>
</dbReference>
<dbReference type="EMBL" id="LR593887">
    <property type="protein sequence ID" value="VTS06180.1"/>
    <property type="molecule type" value="Genomic_DNA"/>
</dbReference>
<dbReference type="GO" id="GO:0016020">
    <property type="term" value="C:membrane"/>
    <property type="evidence" value="ECO:0007669"/>
    <property type="project" value="UniProtKB-SubCell"/>
</dbReference>
<dbReference type="SUPFAM" id="SSF54523">
    <property type="entry name" value="Pili subunits"/>
    <property type="match status" value="1"/>
</dbReference>
<evidence type="ECO:0000256" key="3">
    <source>
        <dbReference type="ARBA" id="ARBA00022692"/>
    </source>
</evidence>
<dbReference type="InterPro" id="IPR013545">
    <property type="entry name" value="T2SS_protein-GspG_C"/>
</dbReference>
<dbReference type="AlphaFoldDB" id="A0A6C2YTQ1"/>
<dbReference type="EMBL" id="LR586016">
    <property type="protein sequence ID" value="VIP04409.1"/>
    <property type="molecule type" value="Genomic_DNA"/>
</dbReference>
<evidence type="ECO:0000256" key="5">
    <source>
        <dbReference type="ARBA" id="ARBA00023136"/>
    </source>
</evidence>
<evidence type="ECO:0000256" key="1">
    <source>
        <dbReference type="ARBA" id="ARBA00004167"/>
    </source>
</evidence>
<name>A0A6C2YTQ1_9BACT</name>
<accession>A0A6C2YTQ1</accession>
<evidence type="ECO:0000256" key="6">
    <source>
        <dbReference type="SAM" id="MobiDB-lite"/>
    </source>
</evidence>
<feature type="domain" description="Type II secretion system protein GspG C-terminal" evidence="8">
    <location>
        <begin position="45"/>
        <end position="128"/>
    </location>
</feature>
<protein>
    <recommendedName>
        <fullName evidence="8">Type II secretion system protein GspG C-terminal domain-containing protein</fullName>
    </recommendedName>
</protein>
<keyword evidence="3 7" id="KW-0812">Transmembrane</keyword>
<dbReference type="Proteomes" id="UP000464378">
    <property type="component" value="Chromosome"/>
</dbReference>
<keyword evidence="10" id="KW-1185">Reference proteome</keyword>
<evidence type="ECO:0000256" key="2">
    <source>
        <dbReference type="ARBA" id="ARBA00022481"/>
    </source>
</evidence>
<feature type="region of interest" description="Disordered" evidence="6">
    <location>
        <begin position="108"/>
        <end position="139"/>
    </location>
</feature>
<dbReference type="Pfam" id="PF08334">
    <property type="entry name" value="T2SSG"/>
    <property type="match status" value="1"/>
</dbReference>
<gene>
    <name evidence="9" type="ORF">GMBLW1_47840</name>
</gene>
<dbReference type="InterPro" id="IPR012902">
    <property type="entry name" value="N_methyl_site"/>
</dbReference>
<sequence>MRIMNQSIRRSNRRAAFTLMEVLVVVAILVVLAGVGGVIFLRVQEDQYRKLAGTQLKALTAAAMSYASSHGDELPETLAELVAPSDGGRPYLEQKALLDPWNRPYQYNREGQNNAAKGQPDIWSTGPNPNDPSGMIGNW</sequence>
<dbReference type="RefSeq" id="WP_162659497.1">
    <property type="nucleotide sequence ID" value="NZ_LR593887.1"/>
</dbReference>
<dbReference type="InParanoid" id="A0A6C2YTQ1"/>
<evidence type="ECO:0000256" key="4">
    <source>
        <dbReference type="ARBA" id="ARBA00022989"/>
    </source>
</evidence>
<keyword evidence="4 7" id="KW-1133">Transmembrane helix</keyword>
<reference evidence="9" key="1">
    <citation type="submission" date="2019-04" db="EMBL/GenBank/DDBJ databases">
        <authorList>
            <consortium name="Science for Life Laboratories"/>
        </authorList>
    </citation>
    <scope>NUCLEOTIDE SEQUENCE</scope>
    <source>
        <strain evidence="9">MBLW1</strain>
    </source>
</reference>